<evidence type="ECO:0000313" key="3">
    <source>
        <dbReference type="Proteomes" id="UP000077315"/>
    </source>
</evidence>
<protein>
    <submittedName>
        <fullName evidence="2">Uncharacterized protein</fullName>
    </submittedName>
</protein>
<dbReference type="RefSeq" id="XP_018293603.1">
    <property type="nucleotide sequence ID" value="XM_018431073.1"/>
</dbReference>
<proteinExistence type="predicted"/>
<dbReference type="GeneID" id="28991979"/>
<feature type="region of interest" description="Disordered" evidence="1">
    <location>
        <begin position="147"/>
        <end position="179"/>
    </location>
</feature>
<dbReference type="AlphaFoldDB" id="A0A162UIV4"/>
<accession>A0A162UIV4</accession>
<name>A0A162UIV4_PHYB8</name>
<dbReference type="InParanoid" id="A0A162UIV4"/>
<evidence type="ECO:0000256" key="1">
    <source>
        <dbReference type="SAM" id="MobiDB-lite"/>
    </source>
</evidence>
<feature type="compositionally biased region" description="Low complexity" evidence="1">
    <location>
        <begin position="150"/>
        <end position="166"/>
    </location>
</feature>
<evidence type="ECO:0000313" key="2">
    <source>
        <dbReference type="EMBL" id="OAD75563.1"/>
    </source>
</evidence>
<gene>
    <name evidence="2" type="ORF">PHYBLDRAFT_143809</name>
</gene>
<dbReference type="Proteomes" id="UP000077315">
    <property type="component" value="Unassembled WGS sequence"/>
</dbReference>
<reference evidence="3" key="1">
    <citation type="submission" date="2015-06" db="EMBL/GenBank/DDBJ databases">
        <title>Expansion of signal transduction pathways in fungi by whole-genome duplication.</title>
        <authorList>
            <consortium name="DOE Joint Genome Institute"/>
            <person name="Corrochano L.M."/>
            <person name="Kuo A."/>
            <person name="Marcet-Houben M."/>
            <person name="Polaino S."/>
            <person name="Salamov A."/>
            <person name="Villalobos J.M."/>
            <person name="Alvarez M.I."/>
            <person name="Avalos J."/>
            <person name="Benito E.P."/>
            <person name="Benoit I."/>
            <person name="Burger G."/>
            <person name="Camino L.P."/>
            <person name="Canovas D."/>
            <person name="Cerda-Olmedo E."/>
            <person name="Cheng J.-F."/>
            <person name="Dominguez A."/>
            <person name="Elias M."/>
            <person name="Eslava A.P."/>
            <person name="Glaser F."/>
            <person name="Grimwood J."/>
            <person name="Gutierrez G."/>
            <person name="Heitman J."/>
            <person name="Henrissat B."/>
            <person name="Iturriaga E.A."/>
            <person name="Lang B.F."/>
            <person name="Lavin J.L."/>
            <person name="Lee S."/>
            <person name="Li W."/>
            <person name="Lindquist E."/>
            <person name="Lopez-Garcia S."/>
            <person name="Luque E.M."/>
            <person name="Marcos A.T."/>
            <person name="Martin J."/>
            <person name="McCluskey K."/>
            <person name="Medina H.R."/>
            <person name="Miralles-Duran A."/>
            <person name="Miyazaki A."/>
            <person name="Munoz-Torres E."/>
            <person name="Oguiza J.A."/>
            <person name="Ohm R."/>
            <person name="Olmedo M."/>
            <person name="Orejas M."/>
            <person name="Ortiz-Castellanos L."/>
            <person name="Pisabarro A.G."/>
            <person name="Rodriguez-Romero J."/>
            <person name="Ruiz-Herrera J."/>
            <person name="Ruiz-Vazquez R."/>
            <person name="Sanz C."/>
            <person name="Schackwitz W."/>
            <person name="Schmutz J."/>
            <person name="Shahriari M."/>
            <person name="Shelest E."/>
            <person name="Silva-Franco F."/>
            <person name="Soanes D."/>
            <person name="Syed K."/>
            <person name="Tagua V.G."/>
            <person name="Talbot N.J."/>
            <person name="Thon M."/>
            <person name="De vries R.P."/>
            <person name="Wiebenga A."/>
            <person name="Yadav J.S."/>
            <person name="Braun E.L."/>
            <person name="Baker S."/>
            <person name="Garre V."/>
            <person name="Horwitz B."/>
            <person name="Torres-Martinez S."/>
            <person name="Idnurm A."/>
            <person name="Herrera-Estrella A."/>
            <person name="Gabaldon T."/>
            <person name="Grigoriev I.V."/>
        </authorList>
    </citation>
    <scope>NUCLEOTIDE SEQUENCE [LARGE SCALE GENOMIC DNA]</scope>
    <source>
        <strain evidence="3">NRRL 1555(-)</strain>
    </source>
</reference>
<dbReference type="VEuPathDB" id="FungiDB:PHYBLDRAFT_143809"/>
<feature type="compositionally biased region" description="Polar residues" evidence="1">
    <location>
        <begin position="169"/>
        <end position="179"/>
    </location>
</feature>
<dbReference type="EMBL" id="KV440977">
    <property type="protein sequence ID" value="OAD75563.1"/>
    <property type="molecule type" value="Genomic_DNA"/>
</dbReference>
<keyword evidence="3" id="KW-1185">Reference proteome</keyword>
<sequence>MKQTARASTRNLQLRQDLMIQMLMYHQAVLQRRLCERLKNWDMAREIALMQLIYNCCPFANNHGNKSLAWNEITANINSIKQTHLHPLTAKDARARKNLLFKKLNLVVNKDNERFLPVSNPHIPENLQRLVYDVYTAISIATYGRENLSSDDNSSDSVSDSDSDISYGRKNSQSASTTNESVSLLKQQLDILQQQQHTNNLVLEELKKISWSNAVLAESNQAIADSNKAIAKSNSALAKSLSTIADSISAFVESYKNNK</sequence>
<organism evidence="2 3">
    <name type="scientific">Phycomyces blakesleeanus (strain ATCC 8743b / DSM 1359 / FGSC 10004 / NBRC 33097 / NRRL 1555)</name>
    <dbReference type="NCBI Taxonomy" id="763407"/>
    <lineage>
        <taxon>Eukaryota</taxon>
        <taxon>Fungi</taxon>
        <taxon>Fungi incertae sedis</taxon>
        <taxon>Mucoromycota</taxon>
        <taxon>Mucoromycotina</taxon>
        <taxon>Mucoromycetes</taxon>
        <taxon>Mucorales</taxon>
        <taxon>Phycomycetaceae</taxon>
        <taxon>Phycomyces</taxon>
    </lineage>
</organism>